<comment type="caution">
    <text evidence="1">The sequence shown here is derived from an EMBL/GenBank/DDBJ whole genome shotgun (WGS) entry which is preliminary data.</text>
</comment>
<dbReference type="AlphaFoldDB" id="A0A9P3LLQ1"/>
<keyword evidence="2" id="KW-1185">Reference proteome</keyword>
<gene>
    <name evidence="1" type="ORF">PsYK624_151710</name>
</gene>
<reference evidence="1 2" key="1">
    <citation type="submission" date="2021-08" db="EMBL/GenBank/DDBJ databases">
        <title>Draft Genome Sequence of Phanerochaete sordida strain YK-624.</title>
        <authorList>
            <person name="Mori T."/>
            <person name="Dohra H."/>
            <person name="Suzuki T."/>
            <person name="Kawagishi H."/>
            <person name="Hirai H."/>
        </authorList>
    </citation>
    <scope>NUCLEOTIDE SEQUENCE [LARGE SCALE GENOMIC DNA]</scope>
    <source>
        <strain evidence="1 2">YK-624</strain>
    </source>
</reference>
<protein>
    <submittedName>
        <fullName evidence="1">Uncharacterized protein</fullName>
    </submittedName>
</protein>
<dbReference type="Proteomes" id="UP000703269">
    <property type="component" value="Unassembled WGS sequence"/>
</dbReference>
<dbReference type="EMBL" id="BPQB01000097">
    <property type="protein sequence ID" value="GJE98934.1"/>
    <property type="molecule type" value="Genomic_DNA"/>
</dbReference>
<organism evidence="1 2">
    <name type="scientific">Phanerochaete sordida</name>
    <dbReference type="NCBI Taxonomy" id="48140"/>
    <lineage>
        <taxon>Eukaryota</taxon>
        <taxon>Fungi</taxon>
        <taxon>Dikarya</taxon>
        <taxon>Basidiomycota</taxon>
        <taxon>Agaricomycotina</taxon>
        <taxon>Agaricomycetes</taxon>
        <taxon>Polyporales</taxon>
        <taxon>Phanerochaetaceae</taxon>
        <taxon>Phanerochaete</taxon>
    </lineage>
</organism>
<evidence type="ECO:0000313" key="1">
    <source>
        <dbReference type="EMBL" id="GJE98934.1"/>
    </source>
</evidence>
<proteinExistence type="predicted"/>
<sequence>MVSRSGYIVVAQTQLNATPRLLQSEASYTHIELRAVRSEEGAHLEFSFAGPTTVAGLQALRHKNPRRTAISASFRCGEAQPGDALVGIRASPWVALLCQATRGIVRYNIRRCSSAQPARRQQPPLYFVFHHRSSCLRQNTISQSAG</sequence>
<evidence type="ECO:0000313" key="2">
    <source>
        <dbReference type="Proteomes" id="UP000703269"/>
    </source>
</evidence>
<name>A0A9P3LLQ1_9APHY</name>
<accession>A0A9P3LLQ1</accession>